<comment type="caution">
    <text evidence="2">The sequence shown here is derived from an EMBL/GenBank/DDBJ whole genome shotgun (WGS) entry which is preliminary data.</text>
</comment>
<reference evidence="2 3" key="1">
    <citation type="journal article" date="2016" name="Nat. Commun.">
        <title>Thousands of microbial genomes shed light on interconnected biogeochemical processes in an aquifer system.</title>
        <authorList>
            <person name="Anantharaman K."/>
            <person name="Brown C.T."/>
            <person name="Hug L.A."/>
            <person name="Sharon I."/>
            <person name="Castelle C.J."/>
            <person name="Probst A.J."/>
            <person name="Thomas B.C."/>
            <person name="Singh A."/>
            <person name="Wilkins M.J."/>
            <person name="Karaoz U."/>
            <person name="Brodie E.L."/>
            <person name="Williams K.H."/>
            <person name="Hubbard S.S."/>
            <person name="Banfield J.F."/>
        </authorList>
    </citation>
    <scope>NUCLEOTIDE SEQUENCE [LARGE SCALE GENOMIC DNA]</scope>
</reference>
<evidence type="ECO:0000313" key="3">
    <source>
        <dbReference type="Proteomes" id="UP000177685"/>
    </source>
</evidence>
<dbReference type="Gene3D" id="3.40.50.150">
    <property type="entry name" value="Vaccinia Virus protein VP39"/>
    <property type="match status" value="1"/>
</dbReference>
<dbReference type="SUPFAM" id="SSF53335">
    <property type="entry name" value="S-adenosyl-L-methionine-dependent methyltransferases"/>
    <property type="match status" value="1"/>
</dbReference>
<dbReference type="Proteomes" id="UP000177685">
    <property type="component" value="Unassembled WGS sequence"/>
</dbReference>
<dbReference type="CDD" id="cd02440">
    <property type="entry name" value="AdoMet_MTases"/>
    <property type="match status" value="1"/>
</dbReference>
<evidence type="ECO:0000259" key="1">
    <source>
        <dbReference type="Pfam" id="PF08241"/>
    </source>
</evidence>
<organism evidence="2 3">
    <name type="scientific">Candidatus Blackburnbacteria bacterium RIFCSPLOWO2_01_FULL_41_27</name>
    <dbReference type="NCBI Taxonomy" id="1797520"/>
    <lineage>
        <taxon>Bacteria</taxon>
        <taxon>Candidatus Blackburniibacteriota</taxon>
    </lineage>
</organism>
<dbReference type="InterPro" id="IPR013216">
    <property type="entry name" value="Methyltransf_11"/>
</dbReference>
<evidence type="ECO:0000313" key="2">
    <source>
        <dbReference type="EMBL" id="OGY12684.1"/>
    </source>
</evidence>
<dbReference type="AlphaFoldDB" id="A0A1G1VB19"/>
<gene>
    <name evidence="2" type="ORF">A3A58_00275</name>
</gene>
<sequence>MSEDVDKKIEDYGYDSENKDIIVSGRPFEAVWNNLQLTEQAIAPGSKVLSVGEGLSDFARKLEMRTNSKVWALDLIYRHGTELFKQNPAEVYKYLSERYKGLLKPKLGNKNFPNRKQLIAGDIHDLPFSDSTLDLVIGSTVFEHLNLERALPELVRVLKNSGELRLSGCLLDLIPAENKLYPARVAIDGYGGDAYVMRAKNVVPALQWLIQQEGLTGYIVADQPNHRTEGVYKADVLVIRKDQNLPLIKQETNTDIDDLQRYPFIGKTYKIEKVGSEKSTNRLYTTTWQPQTRTTETITIDTFSVSEVA</sequence>
<protein>
    <recommendedName>
        <fullName evidence="1">Methyltransferase type 11 domain-containing protein</fullName>
    </recommendedName>
</protein>
<dbReference type="InterPro" id="IPR029063">
    <property type="entry name" value="SAM-dependent_MTases_sf"/>
</dbReference>
<dbReference type="Pfam" id="PF08241">
    <property type="entry name" value="Methyltransf_11"/>
    <property type="match status" value="1"/>
</dbReference>
<dbReference type="GO" id="GO:0008757">
    <property type="term" value="F:S-adenosylmethionine-dependent methyltransferase activity"/>
    <property type="evidence" value="ECO:0007669"/>
    <property type="project" value="InterPro"/>
</dbReference>
<proteinExistence type="predicted"/>
<dbReference type="EMBL" id="MHCD01000049">
    <property type="protein sequence ID" value="OGY12684.1"/>
    <property type="molecule type" value="Genomic_DNA"/>
</dbReference>
<feature type="domain" description="Methyltransferase type 11" evidence="1">
    <location>
        <begin position="110"/>
        <end position="164"/>
    </location>
</feature>
<accession>A0A1G1VB19</accession>
<name>A0A1G1VB19_9BACT</name>